<dbReference type="RefSeq" id="WP_047762974.1">
    <property type="nucleotide sequence ID" value="NZ_LAQL01000003.1"/>
</dbReference>
<protein>
    <submittedName>
        <fullName evidence="1">Uncharacterized protein</fullName>
    </submittedName>
</protein>
<name>A0A0H2MGD6_9PROT</name>
<sequence length="62" mass="7158">MKPIVTAKDFDFTAADIDFHVREAHRLRSEAAGRLIVATFKPLFRSVKEFLGRMSYHKVKHA</sequence>
<gene>
    <name evidence="1" type="ORF">WH96_04690</name>
</gene>
<proteinExistence type="predicted"/>
<reference evidence="1 2" key="1">
    <citation type="submission" date="2015-03" db="EMBL/GenBank/DDBJ databases">
        <title>Genome Sequence of Kiloniella spongiae MEBiC09566, isolated from a marine sponge.</title>
        <authorList>
            <person name="Shao Z."/>
            <person name="Wang L."/>
            <person name="Li X."/>
        </authorList>
    </citation>
    <scope>NUCLEOTIDE SEQUENCE [LARGE SCALE GENOMIC DNA]</scope>
    <source>
        <strain evidence="1 2">MEBiC09566</strain>
    </source>
</reference>
<dbReference type="EMBL" id="LAQL01000003">
    <property type="protein sequence ID" value="KLN61639.1"/>
    <property type="molecule type" value="Genomic_DNA"/>
</dbReference>
<accession>A0A0H2MGD6</accession>
<dbReference type="AlphaFoldDB" id="A0A0H2MGD6"/>
<organism evidence="1 2">
    <name type="scientific">Kiloniella spongiae</name>
    <dbReference type="NCBI Taxonomy" id="1489064"/>
    <lineage>
        <taxon>Bacteria</taxon>
        <taxon>Pseudomonadati</taxon>
        <taxon>Pseudomonadota</taxon>
        <taxon>Alphaproteobacteria</taxon>
        <taxon>Rhodospirillales</taxon>
        <taxon>Kiloniellaceae</taxon>
        <taxon>Kiloniella</taxon>
    </lineage>
</organism>
<comment type="caution">
    <text evidence="1">The sequence shown here is derived from an EMBL/GenBank/DDBJ whole genome shotgun (WGS) entry which is preliminary data.</text>
</comment>
<dbReference type="Proteomes" id="UP000035444">
    <property type="component" value="Unassembled WGS sequence"/>
</dbReference>
<evidence type="ECO:0000313" key="2">
    <source>
        <dbReference type="Proteomes" id="UP000035444"/>
    </source>
</evidence>
<keyword evidence="2" id="KW-1185">Reference proteome</keyword>
<dbReference type="OrthoDB" id="8480565at2"/>
<evidence type="ECO:0000313" key="1">
    <source>
        <dbReference type="EMBL" id="KLN61639.1"/>
    </source>
</evidence>